<proteinExistence type="predicted"/>
<feature type="domain" description="N-acetyltransferase" evidence="1">
    <location>
        <begin position="11"/>
        <end position="171"/>
    </location>
</feature>
<dbReference type="Proteomes" id="UP000533598">
    <property type="component" value="Unassembled WGS sequence"/>
</dbReference>
<dbReference type="EMBL" id="JACHMH010000001">
    <property type="protein sequence ID" value="MBB4680885.1"/>
    <property type="molecule type" value="Genomic_DNA"/>
</dbReference>
<dbReference type="PANTHER" id="PTHR43792">
    <property type="entry name" value="GNAT FAMILY, PUTATIVE (AFU_ORTHOLOGUE AFUA_3G00765)-RELATED-RELATED"/>
    <property type="match status" value="1"/>
</dbReference>
<evidence type="ECO:0000259" key="1">
    <source>
        <dbReference type="PROSITE" id="PS51186"/>
    </source>
</evidence>
<accession>A0A7W7FX92</accession>
<dbReference type="Gene3D" id="3.40.630.30">
    <property type="match status" value="1"/>
</dbReference>
<keyword evidence="2" id="KW-0808">Transferase</keyword>
<dbReference type="InterPro" id="IPR016181">
    <property type="entry name" value="Acyl_CoA_acyltransferase"/>
</dbReference>
<dbReference type="AlphaFoldDB" id="A0A7W7FX92"/>
<keyword evidence="3" id="KW-1185">Reference proteome</keyword>
<comment type="caution">
    <text evidence="2">The sequence shown here is derived from an EMBL/GenBank/DDBJ whole genome shotgun (WGS) entry which is preliminary data.</text>
</comment>
<dbReference type="PANTHER" id="PTHR43792:SF1">
    <property type="entry name" value="N-ACETYLTRANSFERASE DOMAIN-CONTAINING PROTEIN"/>
    <property type="match status" value="1"/>
</dbReference>
<organism evidence="2 3">
    <name type="scientific">Crossiella cryophila</name>
    <dbReference type="NCBI Taxonomy" id="43355"/>
    <lineage>
        <taxon>Bacteria</taxon>
        <taxon>Bacillati</taxon>
        <taxon>Actinomycetota</taxon>
        <taxon>Actinomycetes</taxon>
        <taxon>Pseudonocardiales</taxon>
        <taxon>Pseudonocardiaceae</taxon>
        <taxon>Crossiella</taxon>
    </lineage>
</organism>
<dbReference type="PROSITE" id="PS51186">
    <property type="entry name" value="GNAT"/>
    <property type="match status" value="1"/>
</dbReference>
<dbReference type="GO" id="GO:0016747">
    <property type="term" value="F:acyltransferase activity, transferring groups other than amino-acyl groups"/>
    <property type="evidence" value="ECO:0007669"/>
    <property type="project" value="InterPro"/>
</dbReference>
<dbReference type="InterPro" id="IPR000182">
    <property type="entry name" value="GNAT_dom"/>
</dbReference>
<evidence type="ECO:0000313" key="3">
    <source>
        <dbReference type="Proteomes" id="UP000533598"/>
    </source>
</evidence>
<dbReference type="InterPro" id="IPR051531">
    <property type="entry name" value="N-acetyltransferase"/>
</dbReference>
<dbReference type="SUPFAM" id="SSF55729">
    <property type="entry name" value="Acyl-CoA N-acyltransferases (Nat)"/>
    <property type="match status" value="1"/>
</dbReference>
<evidence type="ECO:0000313" key="2">
    <source>
        <dbReference type="EMBL" id="MBB4680885.1"/>
    </source>
</evidence>
<sequence length="179" mass="19727">MVATLLRTRRLVLRPLELADVPRLAEVFADPETSRWLGRDLSRPEVVREWAEERTSASYPEGMGYLTFLLDGVVIGYGHLRPSHELPAPAVEIGWSIGRAHWGLGLAGEAARALLEHGFEGLGLPAVWALVRPENEPSLRLAGRLGFVEVASGVHYGAEHRVFVRLGETTPRVGALPRR</sequence>
<dbReference type="Pfam" id="PF13302">
    <property type="entry name" value="Acetyltransf_3"/>
    <property type="match status" value="1"/>
</dbReference>
<dbReference type="RefSeq" id="WP_185007007.1">
    <property type="nucleotide sequence ID" value="NZ_BAAAUI010000030.1"/>
</dbReference>
<name>A0A7W7FX92_9PSEU</name>
<gene>
    <name evidence="2" type="ORF">HNR67_007003</name>
</gene>
<reference evidence="2 3" key="1">
    <citation type="submission" date="2020-08" db="EMBL/GenBank/DDBJ databases">
        <title>Sequencing the genomes of 1000 actinobacteria strains.</title>
        <authorList>
            <person name="Klenk H.-P."/>
        </authorList>
    </citation>
    <scope>NUCLEOTIDE SEQUENCE [LARGE SCALE GENOMIC DNA]</scope>
    <source>
        <strain evidence="2 3">DSM 44230</strain>
    </source>
</reference>
<protein>
    <submittedName>
        <fullName evidence="2">RimJ/RimL family protein N-acetyltransferase</fullName>
    </submittedName>
</protein>